<dbReference type="EMBL" id="CP006850">
    <property type="protein sequence ID" value="AHH21971.1"/>
    <property type="molecule type" value="Genomic_DNA"/>
</dbReference>
<evidence type="ECO:0000313" key="3">
    <source>
        <dbReference type="Proteomes" id="UP000019150"/>
    </source>
</evidence>
<dbReference type="PATRIC" id="fig|1415166.3.peg.7403"/>
<dbReference type="RefSeq" id="WP_025353250.1">
    <property type="nucleotide sequence ID" value="NZ_CP006850.1"/>
</dbReference>
<keyword evidence="2" id="KW-0378">Hydrolase</keyword>
<feature type="domain" description="AB hydrolase-1" evidence="1">
    <location>
        <begin position="24"/>
        <end position="221"/>
    </location>
</feature>
<sequence length="253" mass="27042">MSESAMIDTRTGRVHVVERGSGSPVVLLHATLHDHHDFDPIAEKLASSFRVIAVDWPGHGESDPAYPSAMLLADVLEDVVDALGLPAAAYIGNSVGAFAAGRLAARRPGAVTHLIVVNPGGFVPVPMYARVFARVLGNPAVARVLMPRMVPVYMRSRTDADREIAAHAIARARTPHGARVAASIWRSFATSEYDLSRAEITAPTLVAWGRRDPIVRRAILPATGSIAEFDTGHVVFSSDPDGFLEVVLPFLGS</sequence>
<dbReference type="Proteomes" id="UP000019150">
    <property type="component" value="Chromosome"/>
</dbReference>
<dbReference type="Gene3D" id="3.40.50.1820">
    <property type="entry name" value="alpha/beta hydrolase"/>
    <property type="match status" value="1"/>
</dbReference>
<dbReference type="eggNOG" id="COG0596">
    <property type="taxonomic scope" value="Bacteria"/>
</dbReference>
<dbReference type="STRING" id="1415166.NONO_c72140"/>
<dbReference type="HOGENOM" id="CLU_020336_13_2_11"/>
<protein>
    <submittedName>
        <fullName evidence="2">Alpha/beta hydrolase family protein</fullName>
    </submittedName>
</protein>
<dbReference type="Pfam" id="PF00561">
    <property type="entry name" value="Abhydrolase_1"/>
    <property type="match status" value="1"/>
</dbReference>
<dbReference type="GO" id="GO:0016787">
    <property type="term" value="F:hydrolase activity"/>
    <property type="evidence" value="ECO:0007669"/>
    <property type="project" value="UniProtKB-KW"/>
</dbReference>
<keyword evidence="3" id="KW-1185">Reference proteome</keyword>
<dbReference type="InterPro" id="IPR050266">
    <property type="entry name" value="AB_hydrolase_sf"/>
</dbReference>
<name>W5TXM8_9NOCA</name>
<reference evidence="2 3" key="1">
    <citation type="journal article" date="2014" name="Appl. Environ. Microbiol.">
        <title>Insights into the Microbial Degradation of Rubber and Gutta-Percha by Analysis of the Complete Genome of Nocardia nova SH22a.</title>
        <authorList>
            <person name="Luo Q."/>
            <person name="Hiessl S."/>
            <person name="Poehlein A."/>
            <person name="Daniel R."/>
            <person name="Steinbuchel A."/>
        </authorList>
    </citation>
    <scope>NUCLEOTIDE SEQUENCE [LARGE SCALE GENOMIC DNA]</scope>
    <source>
        <strain evidence="2">SH22a</strain>
    </source>
</reference>
<dbReference type="KEGG" id="nno:NONO_c72140"/>
<accession>W5TXM8</accession>
<dbReference type="InterPro" id="IPR000073">
    <property type="entry name" value="AB_hydrolase_1"/>
</dbReference>
<dbReference type="InterPro" id="IPR029058">
    <property type="entry name" value="AB_hydrolase_fold"/>
</dbReference>
<gene>
    <name evidence="2" type="ORF">NONO_c72140</name>
</gene>
<dbReference type="AlphaFoldDB" id="W5TXM8"/>
<proteinExistence type="predicted"/>
<evidence type="ECO:0000259" key="1">
    <source>
        <dbReference type="Pfam" id="PF00561"/>
    </source>
</evidence>
<evidence type="ECO:0000313" key="2">
    <source>
        <dbReference type="EMBL" id="AHH21971.1"/>
    </source>
</evidence>
<dbReference type="PRINTS" id="PR00111">
    <property type="entry name" value="ABHYDROLASE"/>
</dbReference>
<organism evidence="2 3">
    <name type="scientific">Nocardia nova SH22a</name>
    <dbReference type="NCBI Taxonomy" id="1415166"/>
    <lineage>
        <taxon>Bacteria</taxon>
        <taxon>Bacillati</taxon>
        <taxon>Actinomycetota</taxon>
        <taxon>Actinomycetes</taxon>
        <taxon>Mycobacteriales</taxon>
        <taxon>Nocardiaceae</taxon>
        <taxon>Nocardia</taxon>
    </lineage>
</organism>
<dbReference type="PANTHER" id="PTHR43798">
    <property type="entry name" value="MONOACYLGLYCEROL LIPASE"/>
    <property type="match status" value="1"/>
</dbReference>
<dbReference type="SUPFAM" id="SSF53474">
    <property type="entry name" value="alpha/beta-Hydrolases"/>
    <property type="match status" value="1"/>
</dbReference>